<dbReference type="PANTHER" id="PTHR47165:SF4">
    <property type="entry name" value="OS03G0429900 PROTEIN"/>
    <property type="match status" value="1"/>
</dbReference>
<sequence length="360" mass="40080">MVQKVTIQLVIGQRATFTSIPGSDIPTVHFNFADYDTLRGSIKNPKLLTDYIGRVEKNLLRTTGTGKTLRKTLLRDESRHQIEITLWPDARHLIGDEVVSGDIVAITSTTVTEHNSVIQLESTYLTSVVINPELPQTEAHVNRLKTLPATQETRTDEKMVTIEDLVPNNPVAHASLKGTTNLTCHAKIIQLHEDRGWFYVSCSKCSNKLYPQHQKGQLIFVCKDDADVTPNFRYSVNARITDDTGAADAVFFNDSMYAMLQISCDDMVTKHGETDPKKFPRLVQSILNTPWLLHVAQKLDGSIVVNDVTKITAPSDHEADIPRAETSTLTPTTPIPKKTASKRQEALTPDASDRRKAKKA</sequence>
<feature type="domain" description="Replication factor A C-terminal" evidence="2">
    <location>
        <begin position="183"/>
        <end position="300"/>
    </location>
</feature>
<feature type="region of interest" description="Disordered" evidence="1">
    <location>
        <begin position="316"/>
        <end position="360"/>
    </location>
</feature>
<name>A0ABD3BP45_9LAMI</name>
<evidence type="ECO:0000259" key="2">
    <source>
        <dbReference type="Pfam" id="PF08646"/>
    </source>
</evidence>
<comment type="caution">
    <text evidence="3">The sequence shown here is derived from an EMBL/GenBank/DDBJ whole genome shotgun (WGS) entry which is preliminary data.</text>
</comment>
<dbReference type="PANTHER" id="PTHR47165">
    <property type="entry name" value="OS03G0429900 PROTEIN"/>
    <property type="match status" value="1"/>
</dbReference>
<keyword evidence="4" id="KW-1185">Reference proteome</keyword>
<dbReference type="EMBL" id="JAVIJP010000069">
    <property type="protein sequence ID" value="KAL3619057.1"/>
    <property type="molecule type" value="Genomic_DNA"/>
</dbReference>
<evidence type="ECO:0000313" key="4">
    <source>
        <dbReference type="Proteomes" id="UP001632038"/>
    </source>
</evidence>
<dbReference type="SUPFAM" id="SSF50249">
    <property type="entry name" value="Nucleic acid-binding proteins"/>
    <property type="match status" value="2"/>
</dbReference>
<accession>A0ABD3BP45</accession>
<dbReference type="InterPro" id="IPR012340">
    <property type="entry name" value="NA-bd_OB-fold"/>
</dbReference>
<dbReference type="Proteomes" id="UP001632038">
    <property type="component" value="Unassembled WGS sequence"/>
</dbReference>
<reference evidence="4" key="1">
    <citation type="journal article" date="2024" name="IScience">
        <title>Strigolactones Initiate the Formation of Haustorium-like Structures in Castilleja.</title>
        <authorList>
            <person name="Buerger M."/>
            <person name="Peterson D."/>
            <person name="Chory J."/>
        </authorList>
    </citation>
    <scope>NUCLEOTIDE SEQUENCE [LARGE SCALE GENOMIC DNA]</scope>
</reference>
<dbReference type="Gene3D" id="2.40.50.140">
    <property type="entry name" value="Nucleic acid-binding proteins"/>
    <property type="match status" value="2"/>
</dbReference>
<feature type="compositionally biased region" description="Low complexity" evidence="1">
    <location>
        <begin position="326"/>
        <end position="338"/>
    </location>
</feature>
<organism evidence="3 4">
    <name type="scientific">Castilleja foliolosa</name>
    <dbReference type="NCBI Taxonomy" id="1961234"/>
    <lineage>
        <taxon>Eukaryota</taxon>
        <taxon>Viridiplantae</taxon>
        <taxon>Streptophyta</taxon>
        <taxon>Embryophyta</taxon>
        <taxon>Tracheophyta</taxon>
        <taxon>Spermatophyta</taxon>
        <taxon>Magnoliopsida</taxon>
        <taxon>eudicotyledons</taxon>
        <taxon>Gunneridae</taxon>
        <taxon>Pentapetalae</taxon>
        <taxon>asterids</taxon>
        <taxon>lamiids</taxon>
        <taxon>Lamiales</taxon>
        <taxon>Orobanchaceae</taxon>
        <taxon>Pedicularideae</taxon>
        <taxon>Castillejinae</taxon>
        <taxon>Castilleja</taxon>
    </lineage>
</organism>
<dbReference type="AlphaFoldDB" id="A0ABD3BP45"/>
<proteinExistence type="predicted"/>
<evidence type="ECO:0000256" key="1">
    <source>
        <dbReference type="SAM" id="MobiDB-lite"/>
    </source>
</evidence>
<evidence type="ECO:0000313" key="3">
    <source>
        <dbReference type="EMBL" id="KAL3619057.1"/>
    </source>
</evidence>
<dbReference type="Pfam" id="PF08646">
    <property type="entry name" value="Rep_fac-A_C"/>
    <property type="match status" value="1"/>
</dbReference>
<protein>
    <recommendedName>
        <fullName evidence="2">Replication factor A C-terminal domain-containing protein</fullName>
    </recommendedName>
</protein>
<gene>
    <name evidence="3" type="ORF">CASFOL_036627</name>
</gene>
<dbReference type="InterPro" id="IPR013955">
    <property type="entry name" value="Rep_factor-A_C"/>
</dbReference>